<evidence type="ECO:0000313" key="1">
    <source>
        <dbReference type="EMBL" id="PZO34937.1"/>
    </source>
</evidence>
<protein>
    <submittedName>
        <fullName evidence="1">Fe-S cluster protein</fullName>
    </submittedName>
</protein>
<comment type="caution">
    <text evidence="1">The sequence shown here is derived from an EMBL/GenBank/DDBJ whole genome shotgun (WGS) entry which is preliminary data.</text>
</comment>
<dbReference type="InterPro" id="IPR005358">
    <property type="entry name" value="Puta_zinc/iron-chelating_dom"/>
</dbReference>
<dbReference type="EMBL" id="QBMN01000189">
    <property type="protein sequence ID" value="PZO34937.1"/>
    <property type="molecule type" value="Genomic_DNA"/>
</dbReference>
<sequence>MATWQCVKSCGACCFLAPDERPDLESYLKPDQLALYLSMVGEDGWCMHYDASDRRCTIYPDRPSFCRVTFSTFETMFGIASDELDDFAIDCCQEHIADIYGDGSAEMERFNGAVGVE</sequence>
<dbReference type="Proteomes" id="UP000249081">
    <property type="component" value="Unassembled WGS sequence"/>
</dbReference>
<dbReference type="PANTHER" id="PTHR36791">
    <property type="entry name" value="OS03G0363400 PROTEIN"/>
    <property type="match status" value="1"/>
</dbReference>
<proteinExistence type="predicted"/>
<dbReference type="Pfam" id="PF03692">
    <property type="entry name" value="CxxCxxCC"/>
    <property type="match status" value="1"/>
</dbReference>
<name>A0A2W4VUD1_9CYAN</name>
<reference evidence="1 2" key="2">
    <citation type="submission" date="2018-06" db="EMBL/GenBank/DDBJ databases">
        <title>Metagenomic assembly of (sub)arctic Cyanobacteria and their associated microbiome from non-axenic cultures.</title>
        <authorList>
            <person name="Baurain D."/>
        </authorList>
    </citation>
    <scope>NUCLEOTIDE SEQUENCE [LARGE SCALE GENOMIC DNA]</scope>
    <source>
        <strain evidence="1">ULC041bin1</strain>
    </source>
</reference>
<organism evidence="1 2">
    <name type="scientific">Shackletoniella antarctica</name>
    <dbReference type="NCBI Taxonomy" id="268115"/>
    <lineage>
        <taxon>Bacteria</taxon>
        <taxon>Bacillati</taxon>
        <taxon>Cyanobacteriota</taxon>
        <taxon>Cyanophyceae</taxon>
        <taxon>Oculatellales</taxon>
        <taxon>Oculatellaceae</taxon>
        <taxon>Shackletoniella</taxon>
    </lineage>
</organism>
<dbReference type="AlphaFoldDB" id="A0A2W4VUD1"/>
<evidence type="ECO:0000313" key="2">
    <source>
        <dbReference type="Proteomes" id="UP000249081"/>
    </source>
</evidence>
<reference evidence="2" key="1">
    <citation type="submission" date="2018-04" db="EMBL/GenBank/DDBJ databases">
        <authorList>
            <person name="Cornet L."/>
        </authorList>
    </citation>
    <scope>NUCLEOTIDE SEQUENCE [LARGE SCALE GENOMIC DNA]</scope>
</reference>
<accession>A0A2W4VUD1</accession>
<gene>
    <name evidence="1" type="ORF">DCF17_19705</name>
</gene>
<dbReference type="PANTHER" id="PTHR36791:SF2">
    <property type="entry name" value="OS03G0363400 PROTEIN"/>
    <property type="match status" value="1"/>
</dbReference>